<dbReference type="PIRSF" id="PIRSF018637">
    <property type="entry name" value="TrmK"/>
    <property type="match status" value="1"/>
</dbReference>
<dbReference type="Gene3D" id="1.10.287.1890">
    <property type="match status" value="1"/>
</dbReference>
<dbReference type="SUPFAM" id="SSF53335">
    <property type="entry name" value="S-adenosyl-L-methionine-dependent methyltransferases"/>
    <property type="match status" value="1"/>
</dbReference>
<organism evidence="1 2">
    <name type="scientific">Streptococcus didelphis</name>
    <dbReference type="NCBI Taxonomy" id="102886"/>
    <lineage>
        <taxon>Bacteria</taxon>
        <taxon>Bacillati</taxon>
        <taxon>Bacillota</taxon>
        <taxon>Bacilli</taxon>
        <taxon>Lactobacillales</taxon>
        <taxon>Streptococcaceae</taxon>
        <taxon>Streptococcus</taxon>
    </lineage>
</organism>
<reference evidence="2" key="1">
    <citation type="submission" date="2022-10" db="EMBL/GenBank/DDBJ databases">
        <title>Streptococcus didelphis as causative of fatal infections in opossums (Didelphis albiventris).</title>
        <authorList>
            <person name="Breyer G.M."/>
            <person name="Da Silva M.E.R.J."/>
            <person name="Siqueira F.M."/>
        </authorList>
    </citation>
    <scope>NUCLEOTIDE SEQUENCE [LARGE SCALE GENOMIC DNA]</scope>
    <source>
        <strain evidence="2">LBVP101/21</strain>
    </source>
</reference>
<dbReference type="RefSeq" id="WP_018366137.1">
    <property type="nucleotide sequence ID" value="NZ_CP110509.1"/>
</dbReference>
<proteinExistence type="predicted"/>
<dbReference type="Gene3D" id="3.40.50.150">
    <property type="entry name" value="Vaccinia Virus protein VP39"/>
    <property type="match status" value="1"/>
</dbReference>
<dbReference type="EMBL" id="CP110509">
    <property type="protein sequence ID" value="WMB28145.1"/>
    <property type="molecule type" value="Genomic_DNA"/>
</dbReference>
<dbReference type="Pfam" id="PF04816">
    <property type="entry name" value="TrmK"/>
    <property type="match status" value="1"/>
</dbReference>
<evidence type="ECO:0000313" key="2">
    <source>
        <dbReference type="Proteomes" id="UP001238096"/>
    </source>
</evidence>
<dbReference type="InterPro" id="IPR006901">
    <property type="entry name" value="TrmK"/>
</dbReference>
<sequence length="235" mass="26224">MEINISNRLRNVADFVPQNSKLLDVGSDHAYLPIFLVENKKIQRAIAGEVVRGPYESAQKNVKEASLEGNIEVRLANGLAAFDLEDKIDVITICGMGGRLIAEILEAGKDKLSGVKRLILQANNREDDLRNWLVKNQFCLVAEKIITENNKYYEIIVAEHGQASLSKEALRFGPFLLREKSPDFVGKWQRELAKLDYALSCIPATNTSDSATIKQKIEKIKEILGNESKSSHSSI</sequence>
<accession>A0ABY9LGY3</accession>
<evidence type="ECO:0000313" key="1">
    <source>
        <dbReference type="EMBL" id="WMB28145.1"/>
    </source>
</evidence>
<name>A0ABY9LGY3_9STRE</name>
<keyword evidence="2" id="KW-1185">Reference proteome</keyword>
<dbReference type="PANTHER" id="PTHR38451:SF1">
    <property type="entry name" value="TRNA (ADENINE(22)-N(1))-METHYLTRANSFERASE"/>
    <property type="match status" value="1"/>
</dbReference>
<protein>
    <submittedName>
        <fullName evidence="1">tRNA (Adenine(22)-N(1))-methyltransferase TrmK</fullName>
    </submittedName>
</protein>
<dbReference type="Proteomes" id="UP001238096">
    <property type="component" value="Chromosome"/>
</dbReference>
<dbReference type="PANTHER" id="PTHR38451">
    <property type="entry name" value="TRNA (ADENINE(22)-N(1))-METHYLTRANSFERASE"/>
    <property type="match status" value="1"/>
</dbReference>
<gene>
    <name evidence="1" type="ORF">N1496_09810</name>
</gene>
<dbReference type="InterPro" id="IPR029063">
    <property type="entry name" value="SAM-dependent_MTases_sf"/>
</dbReference>